<name>A0A0D8J7Q2_9BACT</name>
<reference evidence="2 3" key="1">
    <citation type="submission" date="2014-09" db="EMBL/GenBank/DDBJ databases">
        <title>Draft Genome Sequence of Draconibacterium sp. JN14CK-3.</title>
        <authorList>
            <person name="Dong C."/>
            <person name="Lai Q."/>
            <person name="Shao Z."/>
        </authorList>
    </citation>
    <scope>NUCLEOTIDE SEQUENCE [LARGE SCALE GENOMIC DNA]</scope>
    <source>
        <strain evidence="2 3">JN14CK-3</strain>
    </source>
</reference>
<protein>
    <submittedName>
        <fullName evidence="2">Uncharacterized protein</fullName>
    </submittedName>
</protein>
<keyword evidence="3" id="KW-1185">Reference proteome</keyword>
<feature type="signal peptide" evidence="1">
    <location>
        <begin position="1"/>
        <end position="21"/>
    </location>
</feature>
<evidence type="ECO:0000313" key="2">
    <source>
        <dbReference type="EMBL" id="KJF42799.1"/>
    </source>
</evidence>
<evidence type="ECO:0000256" key="1">
    <source>
        <dbReference type="SAM" id="SignalP"/>
    </source>
</evidence>
<evidence type="ECO:0000313" key="3">
    <source>
        <dbReference type="Proteomes" id="UP000032544"/>
    </source>
</evidence>
<organism evidence="2 3">
    <name type="scientific">Draconibacterium sediminis</name>
    <dbReference type="NCBI Taxonomy" id="1544798"/>
    <lineage>
        <taxon>Bacteria</taxon>
        <taxon>Pseudomonadati</taxon>
        <taxon>Bacteroidota</taxon>
        <taxon>Bacteroidia</taxon>
        <taxon>Marinilabiliales</taxon>
        <taxon>Prolixibacteraceae</taxon>
        <taxon>Draconibacterium</taxon>
    </lineage>
</organism>
<comment type="caution">
    <text evidence="2">The sequence shown here is derived from an EMBL/GenBank/DDBJ whole genome shotgun (WGS) entry which is preliminary data.</text>
</comment>
<dbReference type="AlphaFoldDB" id="A0A0D8J7Q2"/>
<accession>A0A0D8J7Q2</accession>
<dbReference type="EMBL" id="JRHC01000004">
    <property type="protein sequence ID" value="KJF42799.1"/>
    <property type="molecule type" value="Genomic_DNA"/>
</dbReference>
<dbReference type="OrthoDB" id="664859at2"/>
<dbReference type="RefSeq" id="WP_045031174.1">
    <property type="nucleotide sequence ID" value="NZ_JRHC01000004.1"/>
</dbReference>
<sequence>MKTIISIFLFLSLALSTSAMDGYFKADTVRYKFDKMLIEVASTNALNKTPHKMSMQGRVEQIQKVLAEMTVVPPADDEMITISFRDQGEDMWVWNFKEIELSRSKRNTKSLVVFDDGSTFEKDFGRYCIYFSYRAMEMKIFVDDLDDLDFFLSDEFEKKGQQSEDFLKMEFGEKYKKGIIAWLDLRGDEVKANYQNNNKNLDMLIISGGIGSGWIKNTFVSDINFRLGVSFSKKGVFKNLYAVDYNMMYDFSESNENKFFELNHFLSLAWEHNFSDVTGQDKWYGFSVGYLVKRNNDFFMDNTFRVSVNKKINNTFMIKPELYFNDFFKNVYPGIRLSVAF</sequence>
<feature type="chain" id="PRO_5002331237" evidence="1">
    <location>
        <begin position="22"/>
        <end position="341"/>
    </location>
</feature>
<proteinExistence type="predicted"/>
<dbReference type="Proteomes" id="UP000032544">
    <property type="component" value="Unassembled WGS sequence"/>
</dbReference>
<dbReference type="STRING" id="1544798.LH29_15325"/>
<keyword evidence="1" id="KW-0732">Signal</keyword>
<gene>
    <name evidence="2" type="ORF">LH29_15325</name>
</gene>